<evidence type="ECO:0000256" key="4">
    <source>
        <dbReference type="SAM" id="MobiDB-lite"/>
    </source>
</evidence>
<evidence type="ECO:0000256" key="3">
    <source>
        <dbReference type="SAM" id="Coils"/>
    </source>
</evidence>
<evidence type="ECO:0000259" key="5">
    <source>
        <dbReference type="PROSITE" id="PS50014"/>
    </source>
</evidence>
<dbReference type="InterPro" id="IPR052442">
    <property type="entry name" value="Env_Response_Regulator"/>
</dbReference>
<feature type="compositionally biased region" description="Basic and acidic residues" evidence="4">
    <location>
        <begin position="71"/>
        <end position="81"/>
    </location>
</feature>
<organism evidence="6 7">
    <name type="scientific">Erythranthe guttata</name>
    <name type="common">Yellow monkey flower</name>
    <name type="synonym">Mimulus guttatus</name>
    <dbReference type="NCBI Taxonomy" id="4155"/>
    <lineage>
        <taxon>Eukaryota</taxon>
        <taxon>Viridiplantae</taxon>
        <taxon>Streptophyta</taxon>
        <taxon>Embryophyta</taxon>
        <taxon>Tracheophyta</taxon>
        <taxon>Spermatophyta</taxon>
        <taxon>Magnoliopsida</taxon>
        <taxon>eudicotyledons</taxon>
        <taxon>Gunneridae</taxon>
        <taxon>Pentapetalae</taxon>
        <taxon>asterids</taxon>
        <taxon>lamiids</taxon>
        <taxon>Lamiales</taxon>
        <taxon>Phrymaceae</taxon>
        <taxon>Erythranthe</taxon>
    </lineage>
</organism>
<feature type="coiled-coil region" evidence="3">
    <location>
        <begin position="398"/>
        <end position="454"/>
    </location>
</feature>
<dbReference type="PROSITE" id="PS50014">
    <property type="entry name" value="BROMODOMAIN_2"/>
    <property type="match status" value="1"/>
</dbReference>
<feature type="domain" description="Bromo" evidence="5">
    <location>
        <begin position="103"/>
        <end position="175"/>
    </location>
</feature>
<accession>A0A022QKP4</accession>
<keyword evidence="7" id="KW-1185">Reference proteome</keyword>
<dbReference type="Gene3D" id="1.20.920.10">
    <property type="entry name" value="Bromodomain-like"/>
    <property type="match status" value="1"/>
</dbReference>
<dbReference type="STRING" id="4155.A0A022QKP4"/>
<keyword evidence="1 2" id="KW-0103">Bromodomain</keyword>
<protein>
    <recommendedName>
        <fullName evidence="5">Bromo domain-containing protein</fullName>
    </recommendedName>
</protein>
<evidence type="ECO:0000313" key="7">
    <source>
        <dbReference type="Proteomes" id="UP000030748"/>
    </source>
</evidence>
<dbReference type="SUPFAM" id="SSF47370">
    <property type="entry name" value="Bromodomain"/>
    <property type="match status" value="1"/>
</dbReference>
<gene>
    <name evidence="6" type="ORF">MIMGU_mgv1a003834mg</name>
</gene>
<dbReference type="EMBL" id="KI631456">
    <property type="protein sequence ID" value="EYU28154.1"/>
    <property type="molecule type" value="Genomic_DNA"/>
</dbReference>
<name>A0A022QKP4_ERYGU</name>
<proteinExistence type="predicted"/>
<dbReference type="AlphaFoldDB" id="A0A022QKP4"/>
<reference evidence="6 7" key="1">
    <citation type="journal article" date="2013" name="Proc. Natl. Acad. Sci. U.S.A.">
        <title>Fine-scale variation in meiotic recombination in Mimulus inferred from population shotgun sequencing.</title>
        <authorList>
            <person name="Hellsten U."/>
            <person name="Wright K.M."/>
            <person name="Jenkins J."/>
            <person name="Shu S."/>
            <person name="Yuan Y."/>
            <person name="Wessler S.R."/>
            <person name="Schmutz J."/>
            <person name="Willis J.H."/>
            <person name="Rokhsar D.S."/>
        </authorList>
    </citation>
    <scope>NUCLEOTIDE SEQUENCE [LARGE SCALE GENOMIC DNA]</scope>
    <source>
        <strain evidence="7">cv. DUN x IM62</strain>
    </source>
</reference>
<dbReference type="Proteomes" id="UP000030748">
    <property type="component" value="Unassembled WGS sequence"/>
</dbReference>
<evidence type="ECO:0000313" key="6">
    <source>
        <dbReference type="EMBL" id="EYU28154.1"/>
    </source>
</evidence>
<dbReference type="PANTHER" id="PTHR46136">
    <property type="entry name" value="TRANSCRIPTION FACTOR GTE8"/>
    <property type="match status" value="1"/>
</dbReference>
<dbReference type="Pfam" id="PF00439">
    <property type="entry name" value="Bromodomain"/>
    <property type="match status" value="1"/>
</dbReference>
<dbReference type="InterPro" id="IPR001487">
    <property type="entry name" value="Bromodomain"/>
</dbReference>
<dbReference type="PANTHER" id="PTHR46136:SF19">
    <property type="entry name" value="TRANSCRIPTION FACTOR GTE12"/>
    <property type="match status" value="1"/>
</dbReference>
<evidence type="ECO:0000256" key="2">
    <source>
        <dbReference type="PROSITE-ProRule" id="PRU00035"/>
    </source>
</evidence>
<dbReference type="PRINTS" id="PR00503">
    <property type="entry name" value="BROMODOMAIN"/>
</dbReference>
<dbReference type="SMART" id="SM00297">
    <property type="entry name" value="BROMO"/>
    <property type="match status" value="1"/>
</dbReference>
<feature type="region of interest" description="Disordered" evidence="4">
    <location>
        <begin position="64"/>
        <end position="83"/>
    </location>
</feature>
<sequence>MSSEDQPVPRKLKFKITTKGIRSISEDKSCESTVKVAENNGQRNRVTGGVSKFPEALVSTEQFMPVNSSKRKPEISLDDQRGKKRKMDRNLKLQCGNILKELMKHPLGWIFNEPVDPVKLSIPDYFSIITKPMDLGTIKHKLEGNMYFAVEEFAADVNLTFSNAMLYNAPGEEVHKLAKKLDATFTRRWKSFEVKLKHGNLNVEEYRSKNNDQDSKKTVGNNLHDAKAPLRIKLGTCGPMPFEEKRKFTLEFMQVKPSQMKLNVCPSLKKPVQKGIEWQILLMMFIIGLELCNRSACASANQRQSIDSTETKCSSCGSMTCHCRLKTGSAQASTSDLSSERSSEQGHCGWTSLNVQMSPTKALRAALLKSRFAETIFKATHQTKLDHVEKSDPLRMQKERKRLEKEQLEEKARIEAEIKAAEAAARRREHDDIKMRRERERAAARKALQQMEKTVEIDENVYILKDLERLCCGSPCGLSCGDCCEGVKAGFHFGNPLEQLGLYIKDDYDYLRDEDVVLSGVGEEDEDSVLIARAGDEDSVLIARAGDEDSILIGEEGEILQ</sequence>
<keyword evidence="3" id="KW-0175">Coiled coil</keyword>
<dbReference type="InterPro" id="IPR036427">
    <property type="entry name" value="Bromodomain-like_sf"/>
</dbReference>
<evidence type="ECO:0000256" key="1">
    <source>
        <dbReference type="ARBA" id="ARBA00023117"/>
    </source>
</evidence>